<dbReference type="InterPro" id="IPR024079">
    <property type="entry name" value="MetalloPept_cat_dom_sf"/>
</dbReference>
<dbReference type="PROSITE" id="PS50092">
    <property type="entry name" value="TSP1"/>
    <property type="match status" value="16"/>
</dbReference>
<feature type="disulfide bond" evidence="14">
    <location>
        <begin position="292"/>
        <end position="331"/>
    </location>
</feature>
<dbReference type="SMART" id="SM00209">
    <property type="entry name" value="TSP1"/>
    <property type="match status" value="17"/>
</dbReference>
<feature type="binding site" evidence="13 15">
    <location>
        <position position="109"/>
    </location>
    <ligand>
        <name>Zn(2+)</name>
        <dbReference type="ChEBI" id="CHEBI:29105"/>
        <note>catalytic</note>
    </ligand>
</feature>
<evidence type="ECO:0000256" key="15">
    <source>
        <dbReference type="PROSITE-ProRule" id="PRU00276"/>
    </source>
</evidence>
<dbReference type="GO" id="GO:0006508">
    <property type="term" value="P:proteolysis"/>
    <property type="evidence" value="ECO:0007669"/>
    <property type="project" value="UniProtKB-KW"/>
</dbReference>
<dbReference type="PROSITE" id="PS50215">
    <property type="entry name" value="ADAM_MEPRO"/>
    <property type="match status" value="1"/>
</dbReference>
<evidence type="ECO:0000256" key="8">
    <source>
        <dbReference type="ARBA" id="ARBA00022833"/>
    </source>
</evidence>
<dbReference type="PRINTS" id="PR01857">
    <property type="entry name" value="ADAMTSFAMILY"/>
</dbReference>
<dbReference type="InterPro" id="IPR013273">
    <property type="entry name" value="ADAMTS/ADAMTS-like"/>
</dbReference>
<dbReference type="SUPFAM" id="SSF82895">
    <property type="entry name" value="TSP-1 type 1 repeat"/>
    <property type="match status" value="14"/>
</dbReference>
<feature type="disulfide bond" evidence="14">
    <location>
        <begin position="35"/>
        <end position="89"/>
    </location>
</feature>
<feature type="binding site" evidence="13 15">
    <location>
        <position position="105"/>
    </location>
    <ligand>
        <name>Zn(2+)</name>
        <dbReference type="ChEBI" id="CHEBI:29105"/>
        <note>catalytic</note>
    </ligand>
</feature>
<dbReference type="InterPro" id="IPR000884">
    <property type="entry name" value="TSP1_rpt"/>
</dbReference>
<evidence type="ECO:0000259" key="16">
    <source>
        <dbReference type="PROSITE" id="PS50215"/>
    </source>
</evidence>
<dbReference type="InterPro" id="IPR041645">
    <property type="entry name" value="ADAMTS_CR_2"/>
</dbReference>
<feature type="disulfide bond" evidence="14">
    <location>
        <begin position="64"/>
        <end position="71"/>
    </location>
</feature>
<feature type="binding site" evidence="13">
    <location>
        <position position="167"/>
    </location>
    <ligand>
        <name>Ca(2+)</name>
        <dbReference type="ChEBI" id="CHEBI:29108"/>
        <label>1</label>
    </ligand>
</feature>
<accession>E4YBW4</accession>
<feature type="disulfide bond" evidence="14">
    <location>
        <begin position="83"/>
        <end position="167"/>
    </location>
</feature>
<dbReference type="GO" id="GO:0005576">
    <property type="term" value="C:extracellular region"/>
    <property type="evidence" value="ECO:0007669"/>
    <property type="project" value="UniProtKB-SubCell"/>
</dbReference>
<dbReference type="PANTHER" id="PTHR13723:SF278">
    <property type="entry name" value="ADAM METALLOPEPTIDASE WITH THROMBOSPONDIN TYPE 1 MOTIF A, ISOFORM B"/>
    <property type="match status" value="1"/>
</dbReference>
<dbReference type="PROSITE" id="PS51046">
    <property type="entry name" value="GON"/>
    <property type="match status" value="1"/>
</dbReference>
<dbReference type="SMART" id="SM00608">
    <property type="entry name" value="ACR"/>
    <property type="match status" value="1"/>
</dbReference>
<organism evidence="18">
    <name type="scientific">Oikopleura dioica</name>
    <name type="common">Tunicate</name>
    <dbReference type="NCBI Taxonomy" id="34765"/>
    <lineage>
        <taxon>Eukaryota</taxon>
        <taxon>Metazoa</taxon>
        <taxon>Chordata</taxon>
        <taxon>Tunicata</taxon>
        <taxon>Appendicularia</taxon>
        <taxon>Copelata</taxon>
        <taxon>Oikopleuridae</taxon>
        <taxon>Oikopleura</taxon>
    </lineage>
</organism>
<dbReference type="Pfam" id="PF00090">
    <property type="entry name" value="TSP_1"/>
    <property type="match status" value="1"/>
</dbReference>
<evidence type="ECO:0000256" key="1">
    <source>
        <dbReference type="ARBA" id="ARBA00004613"/>
    </source>
</evidence>
<dbReference type="Proteomes" id="UP000011014">
    <property type="component" value="Unassembled WGS sequence"/>
</dbReference>
<evidence type="ECO:0008006" key="19">
    <source>
        <dbReference type="Google" id="ProtNLM"/>
    </source>
</evidence>
<dbReference type="InterPro" id="IPR006586">
    <property type="entry name" value="ADAM_Cys-rich"/>
</dbReference>
<feature type="binding site" evidence="13 15">
    <location>
        <position position="115"/>
    </location>
    <ligand>
        <name>Zn(2+)</name>
        <dbReference type="ChEBI" id="CHEBI:29105"/>
        <note>catalytic</note>
    </ligand>
</feature>
<evidence type="ECO:0000259" key="17">
    <source>
        <dbReference type="PROSITE" id="PS51046"/>
    </source>
</evidence>
<dbReference type="Pfam" id="PF17771">
    <property type="entry name" value="ADAMTS_CR_2"/>
    <property type="match status" value="1"/>
</dbReference>
<keyword evidence="2" id="KW-0964">Secreted</keyword>
<evidence type="ECO:0000256" key="6">
    <source>
        <dbReference type="ARBA" id="ARBA00022737"/>
    </source>
</evidence>
<keyword evidence="10 14" id="KW-1015">Disulfide bond</keyword>
<comment type="cofactor">
    <cofactor evidence="13">
        <name>Zn(2+)</name>
        <dbReference type="ChEBI" id="CHEBI:29105"/>
    </cofactor>
    <text evidence="13">Binds 1 zinc ion per subunit.</text>
</comment>
<sequence length="1776" mass="199104">MPYRSDNPFYYNAETVDADHLLSKDCSIISFCFFCRWQSDQNYHDPLDKKHWDTSVLITKKNLCSLNDPSCNTLGLAEKYKICSPSKSCAIIEDTGMATAYTITHEIGHLLGAIHDDHPRCQAIAKEEGIMGSVFLFPSETMIGPWSWSKCSSQKIGELINQGLGNCMMRRTREFSVRSPTLIQPHTSIYTGRTHISPDVQCKLVFGHASMSCQRGPSCSKLWCKTRARDGSELCATRHQPWADGTACAAGKACYHKQCVSLSQANPHLPFDESIDGGWSQWSNWSPCSSTCKGGITSSNRLCNNPIPQNGGAECSGTSSKHRFCNSDRSCPPLSADPRDTLCKKYQKKDALKAQWMDSSDRVCNLFCVDPARSWLISNKGPVPDGSLCRTDRSSICIKGECHELGCDGNIDSLAKEDTCGVCKGDDSTCKTFRKRFYPRGRGYVRVAEIPKSRNVVIKQLNSHASDEVYLVLKQHGVTIFNGRDFRNKESTVIWEESSGRPLVIEYSGYGARMNEQIKVNHLMSDGLEVYVFKSSKQRYASLEINYSYSSLSEQKLSRETFEWQYSGWSGCSSPCGGYRERVLTCRSRSSGATVSSARCSQTSLRSKETEKCDSTKCKLEWRSVLGECSSTCGQGTAMQSNYCIKVSLSDSSIERMANSICEEERIPAPPENIPCYQDCSNAKWELGSWTGCSTSCGRGVRSRVAICRSSTGVVIDEKHCGKISEPIVEVCHIENCAEWAKEDWSSCSVTCGTGLQSRAIICKRSGEKVHNSYCDRENMPTMYQQCEMSECNSWNFGEWSTCSATCGEGTQSRSARCLTSNCPMLERATVQRSCNTDRCPNESEWVLEQWTTCSNSFLPKPKWEVTSDWTSCSTTCDQGVKTRQVECILNGEREKNRSKCDDSTKPVTTASCELISCRYLWKYSKWTECSATCNKGVRSRKIHCERNDGHVVDDIYCRHVPVLEEEAQLEECWLKTCPQKVFCVRNGNKRVHSRYCMKTYSRAAKPDKTKRCRAERFCTRWRSTEWSLCDNTCHQGREVFCQERHTKIKLPNDKCNEIEKPKQKRGCRKNCSRGIWKVSNWRSCSGTCQSEIDPMPTKSRRVDCISPSNGAKVHRNACAVKSAPLSRRACSNLPTCKSIANDWKVEEWGPCSQKCGGGVQTRLVECPRGRVCRTFQKMISEHCPAPPENIPCYQDCSNAKWELGSWTGCSTSCGRGVRSRVAICRSSTGVVIDEKHCGKISEPIVEVCHIENCAEWAKEDWSSCSVTCGTGLQSRAIICKRSGEKVHNSYCDRENMPTMYQQCEMSECNSWNFGEWSTCSATCGEGTQSRSARCLTSNCPMLERATVQRSCNTDRCPNESEWVLEQWTTCSNSCGSGTKRRVAKCVKKETDLASRDCPPEYRPRDIEEACFSLAGCQREVLPKPKWEVTSDWTSCSTTCDQGKNRSKCDDSTKPVTTASCELISCRYLWKYSKWTECSATCNKGVRSRKIHCERNDGHVVDDIYCRHVPVLEEEAQLEECWLKTCPHIANDWKVGEWGPCSEKCGGGVQTRRVECPNGRVCSKTKPRTSVKCNQQRCTAMHCRDVQRLNSTSTDGEYLIEIDGKLISIFCFAMSSSNPQEYITLHEKENFSFVYRHQLADNSTCPVEGVAPRLATEAKIKGGKTLFHKLRFFPETLEVATSDVAFSTSKGTPVKFAQAGDCFSSSNCPQGSFSINLAGTGFTVEKGQNWLVKGNHGTMKMWRAPDGTRLQARCGGLCAQCIPEKRNRIKLALLID</sequence>
<feature type="disulfide bond" evidence="14">
    <location>
        <begin position="121"/>
        <end position="151"/>
    </location>
</feature>
<proteinExistence type="predicted"/>
<comment type="subcellular location">
    <subcellularLocation>
        <location evidence="1">Secreted</location>
    </subcellularLocation>
</comment>
<feature type="binding site" evidence="13">
    <location>
        <position position="53"/>
    </location>
    <ligand>
        <name>Ca(2+)</name>
        <dbReference type="ChEBI" id="CHEBI:29108"/>
        <label>1</label>
    </ligand>
</feature>
<evidence type="ECO:0000256" key="9">
    <source>
        <dbReference type="ARBA" id="ARBA00023049"/>
    </source>
</evidence>
<evidence type="ECO:0000256" key="4">
    <source>
        <dbReference type="ARBA" id="ARBA00022723"/>
    </source>
</evidence>
<evidence type="ECO:0000256" key="10">
    <source>
        <dbReference type="ARBA" id="ARBA00023157"/>
    </source>
</evidence>
<evidence type="ECO:0000256" key="11">
    <source>
        <dbReference type="ARBA" id="ARBA00023180"/>
    </source>
</evidence>
<keyword evidence="3" id="KW-0645">Protease</keyword>
<dbReference type="GO" id="GO:0030198">
    <property type="term" value="P:extracellular matrix organization"/>
    <property type="evidence" value="ECO:0007669"/>
    <property type="project" value="InterPro"/>
</dbReference>
<evidence type="ECO:0000256" key="7">
    <source>
        <dbReference type="ARBA" id="ARBA00022801"/>
    </source>
</evidence>
<dbReference type="InterPro" id="IPR012314">
    <property type="entry name" value="Pept_M12B_GON-ADAMTSs"/>
</dbReference>
<feature type="disulfide bond" evidence="14">
    <location>
        <begin position="219"/>
        <end position="254"/>
    </location>
</feature>
<keyword evidence="5" id="KW-0732">Signal</keyword>
<dbReference type="GO" id="GO:0004222">
    <property type="term" value="F:metalloendopeptidase activity"/>
    <property type="evidence" value="ECO:0007669"/>
    <property type="project" value="InterPro"/>
</dbReference>
<dbReference type="Gene3D" id="3.40.390.10">
    <property type="entry name" value="Collagenase (Catalytic Domain)"/>
    <property type="match status" value="1"/>
</dbReference>
<evidence type="ECO:0000313" key="18">
    <source>
        <dbReference type="EMBL" id="CBY33051.1"/>
    </source>
</evidence>
<dbReference type="SUPFAM" id="SSF55486">
    <property type="entry name" value="Metalloproteases ('zincins'), catalytic domain"/>
    <property type="match status" value="1"/>
</dbReference>
<keyword evidence="9" id="KW-0482">Metalloprotease</keyword>
<protein>
    <recommendedName>
        <fullName evidence="19">Peptidase M12B domain-containing protein</fullName>
    </recommendedName>
</protein>
<keyword evidence="8 13" id="KW-0862">Zinc</keyword>
<feature type="active site" evidence="12 15">
    <location>
        <position position="106"/>
    </location>
</feature>
<evidence type="ECO:0000256" key="3">
    <source>
        <dbReference type="ARBA" id="ARBA00022670"/>
    </source>
</evidence>
<feature type="disulfide bond" evidence="14">
    <location>
        <begin position="202"/>
        <end position="224"/>
    </location>
</feature>
<feature type="disulfide bond" evidence="14">
    <location>
        <begin position="248"/>
        <end position="259"/>
    </location>
</feature>
<dbReference type="InterPro" id="IPR050439">
    <property type="entry name" value="ADAMTS_ADAMTS-like"/>
</dbReference>
<dbReference type="PANTHER" id="PTHR13723">
    <property type="entry name" value="ADAMTS A DISINTEGRIN AND METALLOPROTEASE WITH THROMBOSPONDIN MOTIFS PROTEASE"/>
    <property type="match status" value="1"/>
</dbReference>
<dbReference type="Gene3D" id="2.60.120.830">
    <property type="match status" value="1"/>
</dbReference>
<keyword evidence="11" id="KW-0325">Glycoprotein</keyword>
<dbReference type="Gene3D" id="2.20.100.10">
    <property type="entry name" value="Thrombospondin type-1 (TSP1) repeat"/>
    <property type="match status" value="11"/>
</dbReference>
<evidence type="ECO:0000256" key="12">
    <source>
        <dbReference type="PIRSR" id="PIRSR613273-1"/>
    </source>
</evidence>
<dbReference type="FunFam" id="2.20.100.10:FF:000007">
    <property type="entry name" value="Thrombospondin 1"/>
    <property type="match status" value="1"/>
</dbReference>
<feature type="disulfide bond" evidence="14">
    <location>
        <begin position="303"/>
        <end position="315"/>
    </location>
</feature>
<gene>
    <name evidence="18" type="ORF">GSOID_T00020921001</name>
</gene>
<dbReference type="FunFam" id="2.20.100.10:FF:000005">
    <property type="entry name" value="ADAM metallopeptidase with thrombospondin type 1 motif 9"/>
    <property type="match status" value="2"/>
</dbReference>
<evidence type="ECO:0000256" key="2">
    <source>
        <dbReference type="ARBA" id="ARBA00022525"/>
    </source>
</evidence>
<evidence type="ECO:0000256" key="14">
    <source>
        <dbReference type="PIRSR" id="PIRSR613273-3"/>
    </source>
</evidence>
<feature type="disulfide bond" evidence="14">
    <location>
        <begin position="213"/>
        <end position="235"/>
    </location>
</feature>
<name>E4YBW4_OIKDI</name>
<dbReference type="Pfam" id="PF13582">
    <property type="entry name" value="Reprolysin_3"/>
    <property type="match status" value="1"/>
</dbReference>
<comment type="caution">
    <text evidence="15">Lacks conserved residue(s) required for the propagation of feature annotation.</text>
</comment>
<keyword evidence="13" id="KW-0106">Calcium</keyword>
<reference evidence="18" key="1">
    <citation type="journal article" date="2010" name="Science">
        <title>Plasticity of animal genome architecture unmasked by rapid evolution of a pelagic tunicate.</title>
        <authorList>
            <person name="Denoeud F."/>
            <person name="Henriet S."/>
            <person name="Mungpakdee S."/>
            <person name="Aury J.M."/>
            <person name="Da Silva C."/>
            <person name="Brinkmann H."/>
            <person name="Mikhaleva J."/>
            <person name="Olsen L.C."/>
            <person name="Jubin C."/>
            <person name="Canestro C."/>
            <person name="Bouquet J.M."/>
            <person name="Danks G."/>
            <person name="Poulain J."/>
            <person name="Campsteijn C."/>
            <person name="Adamski M."/>
            <person name="Cross I."/>
            <person name="Yadetie F."/>
            <person name="Muffato M."/>
            <person name="Louis A."/>
            <person name="Butcher S."/>
            <person name="Tsagkogeorga G."/>
            <person name="Konrad A."/>
            <person name="Singh S."/>
            <person name="Jensen M.F."/>
            <person name="Cong E.H."/>
            <person name="Eikeseth-Otteraa H."/>
            <person name="Noel B."/>
            <person name="Anthouard V."/>
            <person name="Porcel B.M."/>
            <person name="Kachouri-Lafond R."/>
            <person name="Nishino A."/>
            <person name="Ugolini M."/>
            <person name="Chourrout P."/>
            <person name="Nishida H."/>
            <person name="Aasland R."/>
            <person name="Huzurbazar S."/>
            <person name="Westhof E."/>
            <person name="Delsuc F."/>
            <person name="Lehrach H."/>
            <person name="Reinhardt R."/>
            <person name="Weissenbach J."/>
            <person name="Roy S.W."/>
            <person name="Artiguenave F."/>
            <person name="Postlethwait J.H."/>
            <person name="Manak J.R."/>
            <person name="Thompson E.M."/>
            <person name="Jaillon O."/>
            <person name="Du Pasquier L."/>
            <person name="Boudinot P."/>
            <person name="Liberles D.A."/>
            <person name="Volff J.N."/>
            <person name="Philippe H."/>
            <person name="Lenhard B."/>
            <person name="Roest Crollius H."/>
            <person name="Wincker P."/>
            <person name="Chourrout D."/>
        </authorList>
    </citation>
    <scope>NUCLEOTIDE SEQUENCE [LARGE SCALE GENOMIC DNA]</scope>
</reference>
<dbReference type="GO" id="GO:0008270">
    <property type="term" value="F:zinc ion binding"/>
    <property type="evidence" value="ECO:0007669"/>
    <property type="project" value="InterPro"/>
</dbReference>
<feature type="domain" description="Peptidase M12B" evidence="16">
    <location>
        <begin position="34"/>
        <end position="172"/>
    </location>
</feature>
<keyword evidence="4 13" id="KW-0479">Metal-binding</keyword>
<evidence type="ECO:0000256" key="13">
    <source>
        <dbReference type="PIRSR" id="PIRSR613273-2"/>
    </source>
</evidence>
<keyword evidence="6" id="KW-0677">Repeat</keyword>
<dbReference type="InterPro" id="IPR001590">
    <property type="entry name" value="Peptidase_M12B"/>
</dbReference>
<evidence type="ECO:0000256" key="5">
    <source>
        <dbReference type="ARBA" id="ARBA00022729"/>
    </source>
</evidence>
<dbReference type="Gene3D" id="3.40.1620.60">
    <property type="match status" value="1"/>
</dbReference>
<feature type="domain" description="GON" evidence="17">
    <location>
        <begin position="1579"/>
        <end position="1774"/>
    </location>
</feature>
<keyword evidence="7" id="KW-0378">Hydrolase</keyword>
<dbReference type="EMBL" id="FN654390">
    <property type="protein sequence ID" value="CBY33051.1"/>
    <property type="molecule type" value="Genomic_DNA"/>
</dbReference>
<dbReference type="Pfam" id="PF08685">
    <property type="entry name" value="GON"/>
    <property type="match status" value="1"/>
</dbReference>
<feature type="disulfide bond" evidence="14">
    <location>
        <begin position="288"/>
        <end position="325"/>
    </location>
</feature>
<dbReference type="InterPro" id="IPR036383">
    <property type="entry name" value="TSP1_rpt_sf"/>
</dbReference>
<dbReference type="Pfam" id="PF19030">
    <property type="entry name" value="TSP1_ADAMTS"/>
    <property type="match status" value="13"/>
</dbReference>